<evidence type="ECO:0000313" key="2">
    <source>
        <dbReference type="Proteomes" id="UP000007089"/>
    </source>
</evidence>
<organism evidence="1 2">
    <name type="scientific">Anaeromyxobacter dehalogenans (strain ATCC BAA-258 / DSM 21875 / 2CP-1)</name>
    <dbReference type="NCBI Taxonomy" id="455488"/>
    <lineage>
        <taxon>Bacteria</taxon>
        <taxon>Pseudomonadati</taxon>
        <taxon>Myxococcota</taxon>
        <taxon>Myxococcia</taxon>
        <taxon>Myxococcales</taxon>
        <taxon>Cystobacterineae</taxon>
        <taxon>Anaeromyxobacteraceae</taxon>
        <taxon>Anaeromyxobacter</taxon>
    </lineage>
</organism>
<keyword evidence="2" id="KW-1185">Reference proteome</keyword>
<name>B8JEI5_ANAD2</name>
<proteinExistence type="predicted"/>
<dbReference type="RefSeq" id="WP_012632313.1">
    <property type="nucleotide sequence ID" value="NC_011891.1"/>
</dbReference>
<reference evidence="1" key="1">
    <citation type="submission" date="2009-01" db="EMBL/GenBank/DDBJ databases">
        <title>Complete sequence of Anaeromyxobacter dehalogenans 2CP-1.</title>
        <authorList>
            <consortium name="US DOE Joint Genome Institute"/>
            <person name="Lucas S."/>
            <person name="Copeland A."/>
            <person name="Lapidus A."/>
            <person name="Glavina del Rio T."/>
            <person name="Dalin E."/>
            <person name="Tice H."/>
            <person name="Bruce D."/>
            <person name="Goodwin L."/>
            <person name="Pitluck S."/>
            <person name="Saunders E."/>
            <person name="Brettin T."/>
            <person name="Detter J.C."/>
            <person name="Han C."/>
            <person name="Larimer F."/>
            <person name="Land M."/>
            <person name="Hauser L."/>
            <person name="Kyrpides N."/>
            <person name="Ovchinnikova G."/>
            <person name="Beliaev A.S."/>
            <person name="Richardson P."/>
        </authorList>
    </citation>
    <scope>NUCLEOTIDE SEQUENCE</scope>
    <source>
        <strain evidence="1">2CP-1</strain>
    </source>
</reference>
<sequence length="82" mass="8324">MLVAGVVIETVPGAAPRVAARLLSEPALELEGGDGDRRLAAVFAGPDGAALEALADRLLADDDEVLGVYPTYVADEPGHGEA</sequence>
<protein>
    <recommendedName>
        <fullName evidence="3">Periplasmic nitrate reductase chaperone NapD</fullName>
    </recommendedName>
</protein>
<dbReference type="Proteomes" id="UP000007089">
    <property type="component" value="Chromosome"/>
</dbReference>
<evidence type="ECO:0000313" key="1">
    <source>
        <dbReference type="EMBL" id="ACL64311.1"/>
    </source>
</evidence>
<dbReference type="KEGG" id="acp:A2cp1_0960"/>
<dbReference type="AlphaFoldDB" id="B8JEI5"/>
<accession>B8JEI5</accession>
<evidence type="ECO:0008006" key="3">
    <source>
        <dbReference type="Google" id="ProtNLM"/>
    </source>
</evidence>
<dbReference type="EMBL" id="CP001359">
    <property type="protein sequence ID" value="ACL64311.1"/>
    <property type="molecule type" value="Genomic_DNA"/>
</dbReference>
<dbReference type="HOGENOM" id="CLU_2550916_0_0_7"/>
<gene>
    <name evidence="1" type="ordered locus">A2cp1_0960</name>
</gene>